<gene>
    <name evidence="1" type="ORF">LCGC14_1257840</name>
</gene>
<evidence type="ECO:0000313" key="1">
    <source>
        <dbReference type="EMBL" id="KKM88520.1"/>
    </source>
</evidence>
<comment type="caution">
    <text evidence="1">The sequence shown here is derived from an EMBL/GenBank/DDBJ whole genome shotgun (WGS) entry which is preliminary data.</text>
</comment>
<protein>
    <submittedName>
        <fullName evidence="1">Uncharacterized protein</fullName>
    </submittedName>
</protein>
<name>A0A0F9NI81_9ZZZZ</name>
<reference evidence="1" key="1">
    <citation type="journal article" date="2015" name="Nature">
        <title>Complex archaea that bridge the gap between prokaryotes and eukaryotes.</title>
        <authorList>
            <person name="Spang A."/>
            <person name="Saw J.H."/>
            <person name="Jorgensen S.L."/>
            <person name="Zaremba-Niedzwiedzka K."/>
            <person name="Martijn J."/>
            <person name="Lind A.E."/>
            <person name="van Eijk R."/>
            <person name="Schleper C."/>
            <person name="Guy L."/>
            <person name="Ettema T.J."/>
        </authorList>
    </citation>
    <scope>NUCLEOTIDE SEQUENCE</scope>
</reference>
<dbReference type="AlphaFoldDB" id="A0A0F9NI81"/>
<accession>A0A0F9NI81</accession>
<organism evidence="1">
    <name type="scientific">marine sediment metagenome</name>
    <dbReference type="NCBI Taxonomy" id="412755"/>
    <lineage>
        <taxon>unclassified sequences</taxon>
        <taxon>metagenomes</taxon>
        <taxon>ecological metagenomes</taxon>
    </lineage>
</organism>
<dbReference type="EMBL" id="LAZR01006948">
    <property type="protein sequence ID" value="KKM88520.1"/>
    <property type="molecule type" value="Genomic_DNA"/>
</dbReference>
<sequence>MTDLNRKELEDFRAYGATFLGSKTGQRVLADLIESFMFIKIMDPNTQHNVAILQGERNVIRYILGKLGFGEQTEKFVQALAISIPKAPEPFDQTEAETE</sequence>
<proteinExistence type="predicted"/>